<dbReference type="Pfam" id="PF11575">
    <property type="entry name" value="FhuF_C"/>
    <property type="match status" value="1"/>
</dbReference>
<evidence type="ECO:0000313" key="3">
    <source>
        <dbReference type="Proteomes" id="UP001201273"/>
    </source>
</evidence>
<reference evidence="2 3" key="1">
    <citation type="journal article" date="2022" name="Environ. Microbiol. Rep.">
        <title>Eco-phylogenetic analyses reveal divergent evolution of vitamin B12 metabolism in the marine bacterial family 'Psychromonadaceae'.</title>
        <authorList>
            <person name="Jin X."/>
            <person name="Yang Y."/>
            <person name="Cao H."/>
            <person name="Gao B."/>
            <person name="Zhao Z."/>
        </authorList>
    </citation>
    <scope>NUCLEOTIDE SEQUENCE [LARGE SCALE GENOMIC DNA]</scope>
    <source>
        <strain evidence="2 3">MKS20</strain>
    </source>
</reference>
<dbReference type="RefSeq" id="WP_233054292.1">
    <property type="nucleotide sequence ID" value="NZ_JAIMJA010000022.1"/>
</dbReference>
<evidence type="ECO:0000259" key="1">
    <source>
        <dbReference type="Pfam" id="PF11575"/>
    </source>
</evidence>
<evidence type="ECO:0000313" key="2">
    <source>
        <dbReference type="EMBL" id="MCE2596663.1"/>
    </source>
</evidence>
<organism evidence="2 3">
    <name type="scientific">Motilimonas cestriensis</name>
    <dbReference type="NCBI Taxonomy" id="2742685"/>
    <lineage>
        <taxon>Bacteria</taxon>
        <taxon>Pseudomonadati</taxon>
        <taxon>Pseudomonadota</taxon>
        <taxon>Gammaproteobacteria</taxon>
        <taxon>Alteromonadales</taxon>
        <taxon>Alteromonadales genera incertae sedis</taxon>
        <taxon>Motilimonas</taxon>
    </lineage>
</organism>
<dbReference type="Proteomes" id="UP001201273">
    <property type="component" value="Unassembled WGS sequence"/>
</dbReference>
<dbReference type="NCBIfam" id="TIGR03950">
    <property type="entry name" value="sidero_Fe_reduc"/>
    <property type="match status" value="1"/>
</dbReference>
<dbReference type="EMBL" id="JAIMJA010000022">
    <property type="protein sequence ID" value="MCE2596663.1"/>
    <property type="molecule type" value="Genomic_DNA"/>
</dbReference>
<dbReference type="InterPro" id="IPR024726">
    <property type="entry name" value="FhuF_C"/>
</dbReference>
<keyword evidence="3" id="KW-1185">Reference proteome</keyword>
<feature type="domain" description="Ferric siderophore reductase C-terminal" evidence="1">
    <location>
        <begin position="238"/>
        <end position="258"/>
    </location>
</feature>
<comment type="caution">
    <text evidence="2">The sequence shown here is derived from an EMBL/GenBank/DDBJ whole genome shotgun (WGS) entry which is preliminary data.</text>
</comment>
<accession>A0ABS8WEF8</accession>
<protein>
    <submittedName>
        <fullName evidence="2">Siderophore ferric iron reductase</fullName>
    </submittedName>
</protein>
<sequence length="268" mass="29878">MTSQPKALSRLNSTVASDSHDPAHAALIALAEQIAPLMQGSCGGEQPLLRAVSATDAKKQDTSGALLSQLYGYWQQQHPEAGPLYWLTRSWTMLSWQPIYLSLLSVYGIQAVPELRALSQTLHLEQGLVAGFSIANTPVYRGEQVMLIRNAANELWQLLSQLQQQFDQQIRLRPGLIKSLLADDLVASALRMQHLRDDLSHSELMDQIACWQNELKLPATPPTAFFVDQATQMLAFTRKSCCMHYRRNDGDYCANCPKANKVSRCLPT</sequence>
<dbReference type="InterPro" id="IPR023998">
    <property type="entry name" value="FCR-like"/>
</dbReference>
<gene>
    <name evidence="2" type="ORF">K6Y31_17890</name>
</gene>
<name>A0ABS8WEF8_9GAMM</name>
<proteinExistence type="predicted"/>